<evidence type="ECO:0000256" key="1">
    <source>
        <dbReference type="ARBA" id="ARBA00002878"/>
    </source>
</evidence>
<evidence type="ECO:0000256" key="9">
    <source>
        <dbReference type="ARBA" id="ARBA00023157"/>
    </source>
</evidence>
<dbReference type="GO" id="GO:0001530">
    <property type="term" value="F:lipopolysaccharide binding"/>
    <property type="evidence" value="ECO:0007669"/>
    <property type="project" value="TreeGrafter"/>
</dbReference>
<feature type="signal peptide" evidence="10">
    <location>
        <begin position="1"/>
        <end position="20"/>
    </location>
</feature>
<feature type="chain" id="PRO_5028385366" evidence="10">
    <location>
        <begin position="21"/>
        <end position="83"/>
    </location>
</feature>
<evidence type="ECO:0000256" key="8">
    <source>
        <dbReference type="ARBA" id="ARBA00023022"/>
    </source>
</evidence>
<reference evidence="13" key="1">
    <citation type="submission" date="2025-08" db="UniProtKB">
        <authorList>
            <consortium name="RefSeq"/>
        </authorList>
    </citation>
    <scope>IDENTIFICATION</scope>
</reference>
<accession>A0A6P5PH62</accession>
<comment type="similarity">
    <text evidence="3">Belongs to the beta-defensin family.</text>
</comment>
<organism evidence="12 13">
    <name type="scientific">Mus caroli</name>
    <name type="common">Ryukyu mouse</name>
    <name type="synonym">Ricefield mouse</name>
    <dbReference type="NCBI Taxonomy" id="10089"/>
    <lineage>
        <taxon>Eukaryota</taxon>
        <taxon>Metazoa</taxon>
        <taxon>Chordata</taxon>
        <taxon>Craniata</taxon>
        <taxon>Vertebrata</taxon>
        <taxon>Euteleostomi</taxon>
        <taxon>Mammalia</taxon>
        <taxon>Eutheria</taxon>
        <taxon>Euarchontoglires</taxon>
        <taxon>Glires</taxon>
        <taxon>Rodentia</taxon>
        <taxon>Myomorpha</taxon>
        <taxon>Muroidea</taxon>
        <taxon>Muridae</taxon>
        <taxon>Murinae</taxon>
        <taxon>Mus</taxon>
        <taxon>Mus</taxon>
    </lineage>
</organism>
<evidence type="ECO:0000256" key="6">
    <source>
        <dbReference type="ARBA" id="ARBA00022729"/>
    </source>
</evidence>
<evidence type="ECO:0000256" key="2">
    <source>
        <dbReference type="ARBA" id="ARBA00004613"/>
    </source>
</evidence>
<dbReference type="GeneID" id="110290253"/>
<keyword evidence="8" id="KW-0044">Antibiotic</keyword>
<evidence type="ECO:0000313" key="13">
    <source>
        <dbReference type="RefSeq" id="XP_021012416.1"/>
    </source>
</evidence>
<evidence type="ECO:0000259" key="11">
    <source>
        <dbReference type="Pfam" id="PF14862"/>
    </source>
</evidence>
<dbReference type="Proteomes" id="UP000515126">
    <property type="component" value="Chromosome 2"/>
</dbReference>
<comment type="function">
    <text evidence="1">Has antibacterial activity.</text>
</comment>
<name>A0A6P5PH62_MUSCR</name>
<evidence type="ECO:0000256" key="7">
    <source>
        <dbReference type="ARBA" id="ARBA00022940"/>
    </source>
</evidence>
<dbReference type="RefSeq" id="XP_021012416.1">
    <property type="nucleotide sequence ID" value="XM_021156757.1"/>
</dbReference>
<comment type="subcellular location">
    <subcellularLocation>
        <location evidence="2">Secreted</location>
    </subcellularLocation>
</comment>
<protein>
    <submittedName>
        <fullName evidence="13">Beta-defensin 19</fullName>
    </submittedName>
</protein>
<keyword evidence="12" id="KW-1185">Reference proteome</keyword>
<dbReference type="KEGG" id="mcal:110290253"/>
<dbReference type="GO" id="GO:0050829">
    <property type="term" value="P:defense response to Gram-negative bacterium"/>
    <property type="evidence" value="ECO:0007669"/>
    <property type="project" value="InterPro"/>
</dbReference>
<keyword evidence="6 10" id="KW-0732">Signal</keyword>
<keyword evidence="7" id="KW-0211">Defensin</keyword>
<dbReference type="AlphaFoldDB" id="A0A6P5PH62"/>
<evidence type="ECO:0000256" key="5">
    <source>
        <dbReference type="ARBA" id="ARBA00022529"/>
    </source>
</evidence>
<dbReference type="GO" id="GO:0061760">
    <property type="term" value="P:antifungal innate immune response"/>
    <property type="evidence" value="ECO:0007669"/>
    <property type="project" value="TreeGrafter"/>
</dbReference>
<evidence type="ECO:0000313" key="12">
    <source>
        <dbReference type="Proteomes" id="UP000515126"/>
    </source>
</evidence>
<gene>
    <name evidence="13" type="primary">LOC110290253</name>
</gene>
<dbReference type="Pfam" id="PF14862">
    <property type="entry name" value="Defensin_big"/>
    <property type="match status" value="1"/>
</dbReference>
<evidence type="ECO:0000256" key="3">
    <source>
        <dbReference type="ARBA" id="ARBA00007371"/>
    </source>
</evidence>
<keyword evidence="4" id="KW-0964">Secreted</keyword>
<dbReference type="GO" id="GO:0050830">
    <property type="term" value="P:defense response to Gram-positive bacterium"/>
    <property type="evidence" value="ECO:0007669"/>
    <property type="project" value="InterPro"/>
</dbReference>
<sequence>MRLALLLLAILVAKELVVSGKNPILQCMGNRGFCRSSCKKSEQAYFYCRNFQMCCLQSYVRISLTGVDDNTNWSYEKHWPRIP</sequence>
<feature type="domain" description="Big defensin" evidence="11">
    <location>
        <begin position="2"/>
        <end position="51"/>
    </location>
</feature>
<dbReference type="PANTHER" id="PTHR47902">
    <property type="entry name" value="BETA-DEFENSIN 119"/>
    <property type="match status" value="1"/>
</dbReference>
<evidence type="ECO:0000256" key="4">
    <source>
        <dbReference type="ARBA" id="ARBA00022525"/>
    </source>
</evidence>
<dbReference type="InterPro" id="IPR028060">
    <property type="entry name" value="Defensin_big_dom"/>
</dbReference>
<dbReference type="GO" id="GO:0005576">
    <property type="term" value="C:extracellular region"/>
    <property type="evidence" value="ECO:0007669"/>
    <property type="project" value="UniProtKB-SubCell"/>
</dbReference>
<keyword evidence="9" id="KW-1015">Disulfide bond</keyword>
<dbReference type="PANTHER" id="PTHR47902:SF1">
    <property type="entry name" value="BETA-DEFENSIN 119"/>
    <property type="match status" value="1"/>
</dbReference>
<proteinExistence type="inferred from homology"/>
<keyword evidence="5" id="KW-0929">Antimicrobial</keyword>
<evidence type="ECO:0000256" key="10">
    <source>
        <dbReference type="SAM" id="SignalP"/>
    </source>
</evidence>